<dbReference type="PANTHER" id="PTHR43008:SF12">
    <property type="entry name" value="OXIDOREDUCTASE, SHORT CHAIN DEHYDROGENASE_REDUCTASE FAMILY (AFU_ORTHOLOGUE AFUA_6G13830)"/>
    <property type="match status" value="1"/>
</dbReference>
<dbReference type="InterPro" id="IPR002347">
    <property type="entry name" value="SDR_fam"/>
</dbReference>
<keyword evidence="2" id="KW-0521">NADP</keyword>
<dbReference type="PRINTS" id="PR00081">
    <property type="entry name" value="GDHRDH"/>
</dbReference>
<evidence type="ECO:0000256" key="2">
    <source>
        <dbReference type="ARBA" id="ARBA00022857"/>
    </source>
</evidence>
<dbReference type="PROSITE" id="PS00061">
    <property type="entry name" value="ADH_SHORT"/>
    <property type="match status" value="1"/>
</dbReference>
<dbReference type="Gene3D" id="1.10.1520.10">
    <property type="entry name" value="Ribonuclease III domain"/>
    <property type="match status" value="1"/>
</dbReference>
<keyword evidence="5" id="KW-1185">Reference proteome</keyword>
<sequence length="400" mass="42334">MPLYKPSDVNTPVLSQFSLTGKITAVTGGARGIGVEIVRGLAEAGADVALIYTASKDAHETAAKIAAATGVRVQAFQCDVANRQNTADVINQIASEFGNGRLDVVVANAGVCANIPSLEYTEETWQKNNSVNLDGVMWTAQAAGKIFQKQGKGNLIITSSVSATLVNVPQTQAAYNASKAAAVHLGKSLAVEWAGFARVNCISPGFIMTEMLSMQPPEFTKQWLSMIPGRRIADAAELKSAYVFLASDACCYMTGADIIIDGAAKLKVAQRAIGYRFKKPELLWEALQAAGAGVTLPDGNKQLALIGDKLLGFRLAMLGRERGERTEQITGRIAILAGNQRLHDICDASGLTQCIQSNPSQKDQLGVKTKTAAVEAVIAAAHYDGGLDAAETVIRTLKII</sequence>
<keyword evidence="3" id="KW-0560">Oxidoreductase</keyword>
<dbReference type="EMBL" id="KB707114">
    <property type="protein sequence ID" value="EMR64195.1"/>
    <property type="molecule type" value="Genomic_DNA"/>
</dbReference>
<dbReference type="STRING" id="1287681.M7TC13"/>
<dbReference type="GO" id="GO:0050085">
    <property type="term" value="F:mannitol 2-dehydrogenase (NADP+) activity"/>
    <property type="evidence" value="ECO:0007669"/>
    <property type="project" value="UniProtKB-ARBA"/>
</dbReference>
<dbReference type="SUPFAM" id="SSF51735">
    <property type="entry name" value="NAD(P)-binding Rossmann-fold domains"/>
    <property type="match status" value="1"/>
</dbReference>
<proteinExistence type="inferred from homology"/>
<evidence type="ECO:0000256" key="1">
    <source>
        <dbReference type="ARBA" id="ARBA00006484"/>
    </source>
</evidence>
<dbReference type="InterPro" id="IPR020904">
    <property type="entry name" value="Sc_DH/Rdtase_CS"/>
</dbReference>
<gene>
    <name evidence="4" type="ORF">UCREL1_8867</name>
</gene>
<dbReference type="Pfam" id="PF13561">
    <property type="entry name" value="adh_short_C2"/>
    <property type="match status" value="1"/>
</dbReference>
<evidence type="ECO:0000313" key="5">
    <source>
        <dbReference type="Proteomes" id="UP000012174"/>
    </source>
</evidence>
<dbReference type="OrthoDB" id="1888931at2759"/>
<dbReference type="Proteomes" id="UP000012174">
    <property type="component" value="Unassembled WGS sequence"/>
</dbReference>
<dbReference type="FunFam" id="3.40.50.720:FF:000090">
    <property type="entry name" value="NADP-dependent mannitol dehydrogenase"/>
    <property type="match status" value="1"/>
</dbReference>
<name>M7TC13_EUTLA</name>
<comment type="similarity">
    <text evidence="1">Belongs to the short-chain dehydrogenases/reductases (SDR) family.</text>
</comment>
<dbReference type="InterPro" id="IPR036291">
    <property type="entry name" value="NAD(P)-bd_dom_sf"/>
</dbReference>
<dbReference type="HOGENOM" id="CLU_688931_0_0_1"/>
<dbReference type="eggNOG" id="KOG0725">
    <property type="taxonomic scope" value="Eukaryota"/>
</dbReference>
<protein>
    <submittedName>
        <fullName evidence="4">Putative short chain dehydrogenase reductase family protein</fullName>
    </submittedName>
</protein>
<reference evidence="5" key="1">
    <citation type="journal article" date="2013" name="Genome Announc.">
        <title>Draft genome sequence of the grapevine dieback fungus Eutypa lata UCR-EL1.</title>
        <authorList>
            <person name="Blanco-Ulate B."/>
            <person name="Rolshausen P.E."/>
            <person name="Cantu D."/>
        </authorList>
    </citation>
    <scope>NUCLEOTIDE SEQUENCE [LARGE SCALE GENOMIC DNA]</scope>
    <source>
        <strain evidence="5">UCR-EL1</strain>
    </source>
</reference>
<dbReference type="KEGG" id="ela:UCREL1_8867"/>
<accession>M7TC13</accession>
<organism evidence="4 5">
    <name type="scientific">Eutypa lata (strain UCR-EL1)</name>
    <name type="common">Grapevine dieback disease fungus</name>
    <name type="synonym">Eutypa armeniacae</name>
    <dbReference type="NCBI Taxonomy" id="1287681"/>
    <lineage>
        <taxon>Eukaryota</taxon>
        <taxon>Fungi</taxon>
        <taxon>Dikarya</taxon>
        <taxon>Ascomycota</taxon>
        <taxon>Pezizomycotina</taxon>
        <taxon>Sordariomycetes</taxon>
        <taxon>Xylariomycetidae</taxon>
        <taxon>Xylariales</taxon>
        <taxon>Diatrypaceae</taxon>
        <taxon>Eutypa</taxon>
    </lineage>
</organism>
<dbReference type="GO" id="GO:0050664">
    <property type="term" value="F:oxidoreductase activity, acting on NAD(P)H, oxygen as acceptor"/>
    <property type="evidence" value="ECO:0007669"/>
    <property type="project" value="TreeGrafter"/>
</dbReference>
<dbReference type="GO" id="GO:0004525">
    <property type="term" value="F:ribonuclease III activity"/>
    <property type="evidence" value="ECO:0007669"/>
    <property type="project" value="InterPro"/>
</dbReference>
<evidence type="ECO:0000313" key="4">
    <source>
        <dbReference type="EMBL" id="EMR64195.1"/>
    </source>
</evidence>
<evidence type="ECO:0000256" key="3">
    <source>
        <dbReference type="ARBA" id="ARBA00023002"/>
    </source>
</evidence>
<dbReference type="OMA" id="VSPAWTW"/>
<dbReference type="SUPFAM" id="SSF69065">
    <property type="entry name" value="RNase III domain-like"/>
    <property type="match status" value="1"/>
</dbReference>
<dbReference type="GO" id="GO:0019594">
    <property type="term" value="P:mannitol metabolic process"/>
    <property type="evidence" value="ECO:0007669"/>
    <property type="project" value="UniProtKB-ARBA"/>
</dbReference>
<dbReference type="InterPro" id="IPR036389">
    <property type="entry name" value="RNase_III_sf"/>
</dbReference>
<dbReference type="Gene3D" id="3.40.50.720">
    <property type="entry name" value="NAD(P)-binding Rossmann-like Domain"/>
    <property type="match status" value="1"/>
</dbReference>
<dbReference type="PANTHER" id="PTHR43008">
    <property type="entry name" value="BENZIL REDUCTASE"/>
    <property type="match status" value="1"/>
</dbReference>
<dbReference type="PRINTS" id="PR00080">
    <property type="entry name" value="SDRFAMILY"/>
</dbReference>
<dbReference type="GO" id="GO:0006396">
    <property type="term" value="P:RNA processing"/>
    <property type="evidence" value="ECO:0007669"/>
    <property type="project" value="InterPro"/>
</dbReference>
<dbReference type="AlphaFoldDB" id="M7TC13"/>